<proteinExistence type="predicted"/>
<comment type="caution">
    <text evidence="6">The sequence shown here is derived from an EMBL/GenBank/DDBJ whole genome shotgun (WGS) entry which is preliminary data.</text>
</comment>
<dbReference type="PANTHER" id="PTHR15162">
    <property type="entry name" value="ASPARTOACYLASE"/>
    <property type="match status" value="1"/>
</dbReference>
<evidence type="ECO:0000256" key="1">
    <source>
        <dbReference type="ARBA" id="ARBA00001947"/>
    </source>
</evidence>
<keyword evidence="3" id="KW-0378">Hydrolase</keyword>
<dbReference type="RefSeq" id="WP_133217948.1">
    <property type="nucleotide sequence ID" value="NZ_SMOA01000004.1"/>
</dbReference>
<evidence type="ECO:0000313" key="6">
    <source>
        <dbReference type="EMBL" id="MBK1658017.1"/>
    </source>
</evidence>
<dbReference type="SUPFAM" id="SSF53187">
    <property type="entry name" value="Zn-dependent exopeptidases"/>
    <property type="match status" value="1"/>
</dbReference>
<dbReference type="InterPro" id="IPR055438">
    <property type="entry name" value="AstE_AspA_cat"/>
</dbReference>
<evidence type="ECO:0000313" key="7">
    <source>
        <dbReference type="Proteomes" id="UP000697995"/>
    </source>
</evidence>
<organism evidence="6 7">
    <name type="scientific">Paracraurococcus ruber</name>
    <dbReference type="NCBI Taxonomy" id="77675"/>
    <lineage>
        <taxon>Bacteria</taxon>
        <taxon>Pseudomonadati</taxon>
        <taxon>Pseudomonadota</taxon>
        <taxon>Alphaproteobacteria</taxon>
        <taxon>Acetobacterales</taxon>
        <taxon>Roseomonadaceae</taxon>
        <taxon>Paracraurococcus</taxon>
    </lineage>
</organism>
<protein>
    <submittedName>
        <fullName evidence="6">Peptidase M14</fullName>
    </submittedName>
</protein>
<keyword evidence="2" id="KW-0479">Metal-binding</keyword>
<evidence type="ECO:0000256" key="4">
    <source>
        <dbReference type="ARBA" id="ARBA00022833"/>
    </source>
</evidence>
<keyword evidence="7" id="KW-1185">Reference proteome</keyword>
<evidence type="ECO:0000256" key="2">
    <source>
        <dbReference type="ARBA" id="ARBA00022723"/>
    </source>
</evidence>
<keyword evidence="4" id="KW-0862">Zinc</keyword>
<dbReference type="InterPro" id="IPR050178">
    <property type="entry name" value="AspA/AstE_fam"/>
</dbReference>
<evidence type="ECO:0000259" key="5">
    <source>
        <dbReference type="Pfam" id="PF24827"/>
    </source>
</evidence>
<accession>A0ABS1CU66</accession>
<name>A0ABS1CU66_9PROT</name>
<dbReference type="Pfam" id="PF24827">
    <property type="entry name" value="AstE_AspA_cat"/>
    <property type="match status" value="1"/>
</dbReference>
<gene>
    <name evidence="6" type="ORF">CKO45_07215</name>
</gene>
<feature type="domain" description="Succinylglutamate desuccinylase/Aspartoacylase catalytic" evidence="5">
    <location>
        <begin position="55"/>
        <end position="160"/>
    </location>
</feature>
<dbReference type="Gene3D" id="3.40.630.10">
    <property type="entry name" value="Zn peptidases"/>
    <property type="match status" value="1"/>
</dbReference>
<comment type="cofactor">
    <cofactor evidence="1">
        <name>Zn(2+)</name>
        <dbReference type="ChEBI" id="CHEBI:29105"/>
    </cofactor>
</comment>
<evidence type="ECO:0000256" key="3">
    <source>
        <dbReference type="ARBA" id="ARBA00022801"/>
    </source>
</evidence>
<dbReference type="Proteomes" id="UP000697995">
    <property type="component" value="Unassembled WGS sequence"/>
</dbReference>
<dbReference type="PANTHER" id="PTHR15162:SF7">
    <property type="entry name" value="SUCCINYLGLUTAMATE DESUCCINYLASE"/>
    <property type="match status" value="1"/>
</dbReference>
<dbReference type="EMBL" id="NRSG01000035">
    <property type="protein sequence ID" value="MBK1658017.1"/>
    <property type="molecule type" value="Genomic_DNA"/>
</dbReference>
<sequence>MAEPDSLPPALAAFLAAAPSGRPPRMDVGIALPDLGPWVAGNALPGVWSFPAPAPGPHVAIVAATHGNEIGGAVLLDRWLRAGLRPACGRLSLVFANLDALGRFDPEDPTASRFIDEDLNRLWDEETLSSGRRSCELRRARALRPLFDTVDVLLDLHSMLWPSDPLILTGRPRRAADLALRLGMPPLVVADEGHAAGLRLIDYGPFAEPEGDRTAILLEAGAHWEEPTVAVMEQAAARLLRLTGLMTEAMPEPRPAAPRLAAVTRTVTARTPGFAFLRPFRGGHVVPARNTLIALDGEEEIRTPHDDCLLVMPSLRTMPGQTAVRMARFVGA</sequence>
<reference evidence="6 7" key="1">
    <citation type="journal article" date="2020" name="Microorganisms">
        <title>Osmotic Adaptation and Compatible Solute Biosynthesis of Phototrophic Bacteria as Revealed from Genome Analyses.</title>
        <authorList>
            <person name="Imhoff J.F."/>
            <person name="Rahn T."/>
            <person name="Kunzel S."/>
            <person name="Keller A."/>
            <person name="Neulinger S.C."/>
        </authorList>
    </citation>
    <scope>NUCLEOTIDE SEQUENCE [LARGE SCALE GENOMIC DNA]</scope>
    <source>
        <strain evidence="6 7">DSM 15382</strain>
    </source>
</reference>